<sequence length="148" mass="17860">MALHRWFAMLKLTRQSPPSWYRSRIHEELRERRAARTVWQKLSETSDVFFSILRAQYDGHPVTRPPPTLCLWRNSLVYSYMVAKYTSRWSFYRMASRLCRGVDHRLICEVVNPAKDHKLEEVALRHHIDPAIFKRTCRKLRRIWPLLP</sequence>
<dbReference type="Proteomes" id="UP000799428">
    <property type="component" value="Unassembled WGS sequence"/>
</dbReference>
<protein>
    <submittedName>
        <fullName evidence="1">Uncharacterized protein</fullName>
    </submittedName>
</protein>
<dbReference type="EMBL" id="MU005777">
    <property type="protein sequence ID" value="KAF2705717.1"/>
    <property type="molecule type" value="Genomic_DNA"/>
</dbReference>
<gene>
    <name evidence="1" type="ORF">K504DRAFT_536707</name>
</gene>
<reference evidence="1" key="1">
    <citation type="journal article" date="2020" name="Stud. Mycol.">
        <title>101 Dothideomycetes genomes: a test case for predicting lifestyles and emergence of pathogens.</title>
        <authorList>
            <person name="Haridas S."/>
            <person name="Albert R."/>
            <person name="Binder M."/>
            <person name="Bloem J."/>
            <person name="Labutti K."/>
            <person name="Salamov A."/>
            <person name="Andreopoulos B."/>
            <person name="Baker S."/>
            <person name="Barry K."/>
            <person name="Bills G."/>
            <person name="Bluhm B."/>
            <person name="Cannon C."/>
            <person name="Castanera R."/>
            <person name="Culley D."/>
            <person name="Daum C."/>
            <person name="Ezra D."/>
            <person name="Gonzalez J."/>
            <person name="Henrissat B."/>
            <person name="Kuo A."/>
            <person name="Liang C."/>
            <person name="Lipzen A."/>
            <person name="Lutzoni F."/>
            <person name="Magnuson J."/>
            <person name="Mondo S."/>
            <person name="Nolan M."/>
            <person name="Ohm R."/>
            <person name="Pangilinan J."/>
            <person name="Park H.-J."/>
            <person name="Ramirez L."/>
            <person name="Alfaro M."/>
            <person name="Sun H."/>
            <person name="Tritt A."/>
            <person name="Yoshinaga Y."/>
            <person name="Zwiers L.-H."/>
            <person name="Turgeon B."/>
            <person name="Goodwin S."/>
            <person name="Spatafora J."/>
            <person name="Crous P."/>
            <person name="Grigoriev I."/>
        </authorList>
    </citation>
    <scope>NUCLEOTIDE SEQUENCE</scope>
    <source>
        <strain evidence="1">CBS 279.74</strain>
    </source>
</reference>
<organism evidence="1 2">
    <name type="scientific">Pleomassaria siparia CBS 279.74</name>
    <dbReference type="NCBI Taxonomy" id="1314801"/>
    <lineage>
        <taxon>Eukaryota</taxon>
        <taxon>Fungi</taxon>
        <taxon>Dikarya</taxon>
        <taxon>Ascomycota</taxon>
        <taxon>Pezizomycotina</taxon>
        <taxon>Dothideomycetes</taxon>
        <taxon>Pleosporomycetidae</taxon>
        <taxon>Pleosporales</taxon>
        <taxon>Pleomassariaceae</taxon>
        <taxon>Pleomassaria</taxon>
    </lineage>
</organism>
<dbReference type="OrthoDB" id="3582307at2759"/>
<keyword evidence="2" id="KW-1185">Reference proteome</keyword>
<proteinExistence type="predicted"/>
<evidence type="ECO:0000313" key="1">
    <source>
        <dbReference type="EMBL" id="KAF2705717.1"/>
    </source>
</evidence>
<evidence type="ECO:0000313" key="2">
    <source>
        <dbReference type="Proteomes" id="UP000799428"/>
    </source>
</evidence>
<accession>A0A6G1JZZ3</accession>
<name>A0A6G1JZZ3_9PLEO</name>
<dbReference type="AlphaFoldDB" id="A0A6G1JZZ3"/>